<protein>
    <submittedName>
        <fullName evidence="2">Uncharacterized protein</fullName>
    </submittedName>
</protein>
<dbReference type="EMBL" id="JAUKUD010000002">
    <property type="protein sequence ID" value="KAK0751292.1"/>
    <property type="molecule type" value="Genomic_DNA"/>
</dbReference>
<keyword evidence="3" id="KW-1185">Reference proteome</keyword>
<dbReference type="Proteomes" id="UP001172155">
    <property type="component" value="Unassembled WGS sequence"/>
</dbReference>
<feature type="compositionally biased region" description="Polar residues" evidence="1">
    <location>
        <begin position="62"/>
        <end position="71"/>
    </location>
</feature>
<proteinExistence type="predicted"/>
<dbReference type="AlphaFoldDB" id="A0AA40KAD0"/>
<comment type="caution">
    <text evidence="2">The sequence shown here is derived from an EMBL/GenBank/DDBJ whole genome shotgun (WGS) entry which is preliminary data.</text>
</comment>
<name>A0AA40KAD0_9PEZI</name>
<feature type="region of interest" description="Disordered" evidence="1">
    <location>
        <begin position="1"/>
        <end position="117"/>
    </location>
</feature>
<organism evidence="2 3">
    <name type="scientific">Schizothecium vesticola</name>
    <dbReference type="NCBI Taxonomy" id="314040"/>
    <lineage>
        <taxon>Eukaryota</taxon>
        <taxon>Fungi</taxon>
        <taxon>Dikarya</taxon>
        <taxon>Ascomycota</taxon>
        <taxon>Pezizomycotina</taxon>
        <taxon>Sordariomycetes</taxon>
        <taxon>Sordariomycetidae</taxon>
        <taxon>Sordariales</taxon>
        <taxon>Schizotheciaceae</taxon>
        <taxon>Schizothecium</taxon>
    </lineage>
</organism>
<feature type="compositionally biased region" description="Low complexity" evidence="1">
    <location>
        <begin position="44"/>
        <end position="61"/>
    </location>
</feature>
<evidence type="ECO:0000313" key="2">
    <source>
        <dbReference type="EMBL" id="KAK0751292.1"/>
    </source>
</evidence>
<gene>
    <name evidence="2" type="ORF">B0T18DRAFT_66218</name>
</gene>
<accession>A0AA40KAD0</accession>
<evidence type="ECO:0000313" key="3">
    <source>
        <dbReference type="Proteomes" id="UP001172155"/>
    </source>
</evidence>
<reference evidence="2" key="1">
    <citation type="submission" date="2023-06" db="EMBL/GenBank/DDBJ databases">
        <title>Genome-scale phylogeny and comparative genomics of the fungal order Sordariales.</title>
        <authorList>
            <consortium name="Lawrence Berkeley National Laboratory"/>
            <person name="Hensen N."/>
            <person name="Bonometti L."/>
            <person name="Westerberg I."/>
            <person name="Brannstrom I.O."/>
            <person name="Guillou S."/>
            <person name="Cros-Aarteil S."/>
            <person name="Calhoun S."/>
            <person name="Haridas S."/>
            <person name="Kuo A."/>
            <person name="Mondo S."/>
            <person name="Pangilinan J."/>
            <person name="Riley R."/>
            <person name="LaButti K."/>
            <person name="Andreopoulos B."/>
            <person name="Lipzen A."/>
            <person name="Chen C."/>
            <person name="Yanf M."/>
            <person name="Daum C."/>
            <person name="Ng V."/>
            <person name="Clum A."/>
            <person name="Steindorff A."/>
            <person name="Ohm R."/>
            <person name="Martin F."/>
            <person name="Silar P."/>
            <person name="Natvig D."/>
            <person name="Lalanne C."/>
            <person name="Gautier V."/>
            <person name="Ament-velasquez S.L."/>
            <person name="Kruys A."/>
            <person name="Hutchinson M.I."/>
            <person name="Powell A.J."/>
            <person name="Barry K."/>
            <person name="Miller A.N."/>
            <person name="Grigoriev I.V."/>
            <person name="Debuchy R."/>
            <person name="Gladieux P."/>
            <person name="Thoren M.H."/>
            <person name="Johannesson H."/>
        </authorList>
    </citation>
    <scope>NUCLEOTIDE SEQUENCE</scope>
    <source>
        <strain evidence="2">SMH3187-1</strain>
    </source>
</reference>
<evidence type="ECO:0000256" key="1">
    <source>
        <dbReference type="SAM" id="MobiDB-lite"/>
    </source>
</evidence>
<sequence>MRRSFRLTLPNIPKPLSATPGLLGRHRPLTAPPTTPTSSISQVPYSTSPSPKTQPSQDTQTAPFRQTTNIDAQPTPPPAPQKAKTQSQLDEELRNKMEGLSGDGGASGVEYEDGQPVAMKRSVKDNMFRYI</sequence>